<dbReference type="RefSeq" id="WP_014438066.1">
    <property type="nucleotide sequence ID" value="NC_017080.1"/>
</dbReference>
<proteinExistence type="predicted"/>
<dbReference type="HOGENOM" id="CLU_1081216_0_0_0"/>
<keyword evidence="2" id="KW-1133">Transmembrane helix</keyword>
<evidence type="ECO:0000256" key="2">
    <source>
        <dbReference type="SAM" id="Phobius"/>
    </source>
</evidence>
<keyword evidence="4" id="KW-1185">Reference proteome</keyword>
<reference evidence="3 4" key="1">
    <citation type="submission" date="2012-02" db="EMBL/GenBank/DDBJ databases">
        <title>Complete genome sequence of Phycisphaera mikurensis NBRC 102666.</title>
        <authorList>
            <person name="Ankai A."/>
            <person name="Hosoyama A."/>
            <person name="Terui Y."/>
            <person name="Sekine M."/>
            <person name="Fukai R."/>
            <person name="Kato Y."/>
            <person name="Nakamura S."/>
            <person name="Yamada-Narita S."/>
            <person name="Kawakoshi A."/>
            <person name="Fukunaga Y."/>
            <person name="Yamazaki S."/>
            <person name="Fujita N."/>
        </authorList>
    </citation>
    <scope>NUCLEOTIDE SEQUENCE [LARGE SCALE GENOMIC DNA]</scope>
    <source>
        <strain evidence="4">NBRC 102666 / KCTC 22515 / FYK2301M01</strain>
    </source>
</reference>
<name>I0IHW5_PHYMF</name>
<dbReference type="AlphaFoldDB" id="I0IHW5"/>
<organism evidence="3 4">
    <name type="scientific">Phycisphaera mikurensis (strain NBRC 102666 / KCTC 22515 / FYK2301M01)</name>
    <dbReference type="NCBI Taxonomy" id="1142394"/>
    <lineage>
        <taxon>Bacteria</taxon>
        <taxon>Pseudomonadati</taxon>
        <taxon>Planctomycetota</taxon>
        <taxon>Phycisphaerae</taxon>
        <taxon>Phycisphaerales</taxon>
        <taxon>Phycisphaeraceae</taxon>
        <taxon>Phycisphaera</taxon>
    </lineage>
</organism>
<accession>I0IHW5</accession>
<dbReference type="STRING" id="1142394.PSMK_26940"/>
<keyword evidence="2" id="KW-0472">Membrane</keyword>
<feature type="transmembrane region" description="Helical" evidence="2">
    <location>
        <begin position="57"/>
        <end position="77"/>
    </location>
</feature>
<keyword evidence="2" id="KW-0812">Transmembrane</keyword>
<sequence>MLDSDHQLDPADAAGPSAKAGGSLPLLGDFGHDADVDEFDVGYDGSAEGKRLAQQSAALIGLVVVLAVGMLVGMQLFGATGEATDSTAEIASIEDFIRKSQHPDLVSKADPQHPDRLAAMFSEADRIVEKISMTYPEKRVDVAEIQKNPFARPEAEVLVATPDVDAEEERRKKQLVSLTAEAGRLNLQSIMGSGTRSVAVIDGDFYRTGQAIGGFRVRGIEDGRVSLVPLAFEPRPGDPEFTLSIESEISRVPMQRF</sequence>
<dbReference type="KEGG" id="phm:PSMK_26940"/>
<evidence type="ECO:0000256" key="1">
    <source>
        <dbReference type="SAM" id="MobiDB-lite"/>
    </source>
</evidence>
<evidence type="ECO:0000313" key="4">
    <source>
        <dbReference type="Proteomes" id="UP000007881"/>
    </source>
</evidence>
<dbReference type="EMBL" id="AP012338">
    <property type="protein sequence ID" value="BAM04853.1"/>
    <property type="molecule type" value="Genomic_DNA"/>
</dbReference>
<evidence type="ECO:0000313" key="3">
    <source>
        <dbReference type="EMBL" id="BAM04853.1"/>
    </source>
</evidence>
<dbReference type="Proteomes" id="UP000007881">
    <property type="component" value="Chromosome"/>
</dbReference>
<feature type="region of interest" description="Disordered" evidence="1">
    <location>
        <begin position="1"/>
        <end position="20"/>
    </location>
</feature>
<protein>
    <submittedName>
        <fullName evidence="3">Uncharacterized protein</fullName>
    </submittedName>
</protein>
<gene>
    <name evidence="3" type="ordered locus">PSMK_26940</name>
</gene>